<dbReference type="Proteomes" id="UP000682733">
    <property type="component" value="Unassembled WGS sequence"/>
</dbReference>
<feature type="domain" description="Glucose-methanol-choline oxidoreductase N-terminal" evidence="2">
    <location>
        <begin position="4"/>
        <end position="131"/>
    </location>
</feature>
<dbReference type="Pfam" id="PF00732">
    <property type="entry name" value="GMC_oxred_N"/>
    <property type="match status" value="1"/>
</dbReference>
<evidence type="ECO:0000313" key="4">
    <source>
        <dbReference type="EMBL" id="CAF3527843.1"/>
    </source>
</evidence>
<dbReference type="Proteomes" id="UP000677228">
    <property type="component" value="Unassembled WGS sequence"/>
</dbReference>
<comment type="similarity">
    <text evidence="1">Belongs to the GMC oxidoreductase family.</text>
</comment>
<name>A0A8S2GJJ1_9BILA</name>
<dbReference type="GO" id="GO:0016614">
    <property type="term" value="F:oxidoreductase activity, acting on CH-OH group of donors"/>
    <property type="evidence" value="ECO:0007669"/>
    <property type="project" value="InterPro"/>
</dbReference>
<dbReference type="EMBL" id="CAJOBA010000384">
    <property type="protein sequence ID" value="CAF3527843.1"/>
    <property type="molecule type" value="Genomic_DNA"/>
</dbReference>
<evidence type="ECO:0000313" key="5">
    <source>
        <dbReference type="Proteomes" id="UP000682733"/>
    </source>
</evidence>
<dbReference type="InterPro" id="IPR000172">
    <property type="entry name" value="GMC_OxRdtase_N"/>
</dbReference>
<dbReference type="InterPro" id="IPR036188">
    <property type="entry name" value="FAD/NAD-bd_sf"/>
</dbReference>
<dbReference type="GO" id="GO:0050660">
    <property type="term" value="F:flavin adenine dinucleotide binding"/>
    <property type="evidence" value="ECO:0007669"/>
    <property type="project" value="InterPro"/>
</dbReference>
<accession>A0A8S2GJJ1</accession>
<dbReference type="SUPFAM" id="SSF51905">
    <property type="entry name" value="FAD/NAD(P)-binding domain"/>
    <property type="match status" value="1"/>
</dbReference>
<dbReference type="InterPro" id="IPR012132">
    <property type="entry name" value="GMC_OxRdtase"/>
</dbReference>
<dbReference type="Gene3D" id="3.50.50.60">
    <property type="entry name" value="FAD/NAD(P)-binding domain"/>
    <property type="match status" value="1"/>
</dbReference>
<protein>
    <recommendedName>
        <fullName evidence="2">Glucose-methanol-choline oxidoreductase N-terminal domain-containing protein</fullName>
    </recommendedName>
</protein>
<dbReference type="AlphaFoldDB" id="A0A8S2GJJ1"/>
<evidence type="ECO:0000256" key="1">
    <source>
        <dbReference type="ARBA" id="ARBA00010790"/>
    </source>
</evidence>
<gene>
    <name evidence="3" type="ORF">OVA965_LOCUS1919</name>
    <name evidence="4" type="ORF">TMI583_LOCUS1919</name>
</gene>
<sequence>SISYDYVICGGGTAGCVVARRLAENSNVTVCVIEAGPSDEGNDIIMDIRKWAELLGTQFDYNYSIEEQLYGNSKIRHSRAKILGGCSSHNSVIAFIAPAYDMDQWEKLGAYGWNSKTTKKYFNKVFEKVNLETIPPLNSWKLFIYSMILHEASFS</sequence>
<evidence type="ECO:0000259" key="2">
    <source>
        <dbReference type="Pfam" id="PF00732"/>
    </source>
</evidence>
<reference evidence="4" key="1">
    <citation type="submission" date="2021-02" db="EMBL/GenBank/DDBJ databases">
        <authorList>
            <person name="Nowell W R."/>
        </authorList>
    </citation>
    <scope>NUCLEOTIDE SEQUENCE</scope>
</reference>
<comment type="caution">
    <text evidence="4">The sequence shown here is derived from an EMBL/GenBank/DDBJ whole genome shotgun (WGS) entry which is preliminary data.</text>
</comment>
<evidence type="ECO:0000313" key="3">
    <source>
        <dbReference type="EMBL" id="CAF0749400.1"/>
    </source>
</evidence>
<organism evidence="4 5">
    <name type="scientific">Didymodactylos carnosus</name>
    <dbReference type="NCBI Taxonomy" id="1234261"/>
    <lineage>
        <taxon>Eukaryota</taxon>
        <taxon>Metazoa</taxon>
        <taxon>Spiralia</taxon>
        <taxon>Gnathifera</taxon>
        <taxon>Rotifera</taxon>
        <taxon>Eurotatoria</taxon>
        <taxon>Bdelloidea</taxon>
        <taxon>Philodinida</taxon>
        <taxon>Philodinidae</taxon>
        <taxon>Didymodactylos</taxon>
    </lineage>
</organism>
<dbReference type="EMBL" id="CAJNOK010000384">
    <property type="protein sequence ID" value="CAF0749400.1"/>
    <property type="molecule type" value="Genomic_DNA"/>
</dbReference>
<dbReference type="PANTHER" id="PTHR11552">
    <property type="entry name" value="GLUCOSE-METHANOL-CHOLINE GMC OXIDOREDUCTASE"/>
    <property type="match status" value="1"/>
</dbReference>
<feature type="non-terminal residue" evidence="4">
    <location>
        <position position="1"/>
    </location>
</feature>
<proteinExistence type="inferred from homology"/>
<dbReference type="PANTHER" id="PTHR11552:SF152">
    <property type="entry name" value="OXIDASE (CODA), PUTATIVE (AFU_ORTHOLOGUE AFUA_8G04090)-RELATED"/>
    <property type="match status" value="1"/>
</dbReference>